<keyword evidence="2 6" id="KW-0808">Transferase</keyword>
<feature type="binding site" evidence="6">
    <location>
        <position position="117"/>
    </location>
    <ligand>
        <name>(6R)-10-formyltetrahydrofolate</name>
        <dbReference type="ChEBI" id="CHEBI:195366"/>
    </ligand>
</feature>
<evidence type="ECO:0000313" key="9">
    <source>
        <dbReference type="Proteomes" id="UP000241167"/>
    </source>
</evidence>
<accession>A0A2P7QH89</accession>
<feature type="domain" description="Formyl transferase N-terminal" evidence="7">
    <location>
        <begin position="14"/>
        <end position="192"/>
    </location>
</feature>
<dbReference type="Gene3D" id="3.40.50.170">
    <property type="entry name" value="Formyl transferase, N-terminal domain"/>
    <property type="match status" value="1"/>
</dbReference>
<dbReference type="GO" id="GO:0005829">
    <property type="term" value="C:cytosol"/>
    <property type="evidence" value="ECO:0007669"/>
    <property type="project" value="TreeGrafter"/>
</dbReference>
<evidence type="ECO:0000256" key="3">
    <source>
        <dbReference type="ARBA" id="ARBA00022755"/>
    </source>
</evidence>
<evidence type="ECO:0000256" key="4">
    <source>
        <dbReference type="ARBA" id="ARBA00038440"/>
    </source>
</evidence>
<dbReference type="HAMAP" id="MF_01930">
    <property type="entry name" value="PurN"/>
    <property type="match status" value="1"/>
</dbReference>
<feature type="site" description="Raises pKa of active site His" evidence="6">
    <location>
        <position position="155"/>
    </location>
</feature>
<evidence type="ECO:0000259" key="7">
    <source>
        <dbReference type="Pfam" id="PF00551"/>
    </source>
</evidence>
<dbReference type="EC" id="2.1.2.2" evidence="6"/>
<comment type="caution">
    <text evidence="8">The sequence shown here is derived from an EMBL/GenBank/DDBJ whole genome shotgun (WGS) entry which is preliminary data.</text>
</comment>
<comment type="function">
    <text evidence="6">Catalyzes the transfer of a formyl group from 10-formyltetrahydrofolate to 5-phospho-ribosyl-glycinamide (GAR), producing 5-phospho-ribosyl-N-formylglycinamide (FGAR) and tetrahydrofolate.</text>
</comment>
<protein>
    <recommendedName>
        <fullName evidence="6">Phosphoribosylglycinamide formyltransferase</fullName>
        <ecNumber evidence="6">2.1.2.2</ecNumber>
    </recommendedName>
    <alternativeName>
        <fullName evidence="6">5'-phosphoribosylglycinamide transformylase</fullName>
    </alternativeName>
    <alternativeName>
        <fullName evidence="6">GAR transformylase</fullName>
        <shortName evidence="6">GART</shortName>
    </alternativeName>
</protein>
<evidence type="ECO:0000256" key="6">
    <source>
        <dbReference type="HAMAP-Rule" id="MF_01930"/>
    </source>
</evidence>
<name>A0A2P7QH89_9SPHN</name>
<reference evidence="8 9" key="1">
    <citation type="submission" date="2018-03" db="EMBL/GenBank/DDBJ databases">
        <title>The draft genome of Sphingosinicella sp. GL-C-18.</title>
        <authorList>
            <person name="Liu L."/>
            <person name="Li L."/>
            <person name="Liang L."/>
            <person name="Zhang X."/>
            <person name="Wang T."/>
        </authorList>
    </citation>
    <scope>NUCLEOTIDE SEQUENCE [LARGE SCALE GENOMIC DNA]</scope>
    <source>
        <strain evidence="8 9">GL-C-18</strain>
    </source>
</reference>
<dbReference type="PANTHER" id="PTHR43369">
    <property type="entry name" value="PHOSPHORIBOSYLGLYCINAMIDE FORMYLTRANSFERASE"/>
    <property type="match status" value="1"/>
</dbReference>
<dbReference type="PANTHER" id="PTHR43369:SF2">
    <property type="entry name" value="PHOSPHORIBOSYLGLYCINAMIDE FORMYLTRANSFERASE"/>
    <property type="match status" value="1"/>
</dbReference>
<dbReference type="RefSeq" id="WP_106515287.1">
    <property type="nucleotide sequence ID" value="NZ_PXYI01000009.1"/>
</dbReference>
<dbReference type="InterPro" id="IPR004607">
    <property type="entry name" value="GART"/>
</dbReference>
<evidence type="ECO:0000256" key="2">
    <source>
        <dbReference type="ARBA" id="ARBA00022679"/>
    </source>
</evidence>
<gene>
    <name evidence="6" type="primary">purN</name>
    <name evidence="8" type="ORF">C7I55_22505</name>
</gene>
<dbReference type="InterPro" id="IPR036477">
    <property type="entry name" value="Formyl_transf_N_sf"/>
</dbReference>
<dbReference type="PROSITE" id="PS00373">
    <property type="entry name" value="GART"/>
    <property type="match status" value="1"/>
</dbReference>
<dbReference type="Pfam" id="PF00551">
    <property type="entry name" value="Formyl_trans_N"/>
    <property type="match status" value="1"/>
</dbReference>
<dbReference type="Proteomes" id="UP000241167">
    <property type="component" value="Unassembled WGS sequence"/>
</dbReference>
<evidence type="ECO:0000256" key="5">
    <source>
        <dbReference type="ARBA" id="ARBA00047664"/>
    </source>
</evidence>
<comment type="catalytic activity">
    <reaction evidence="5 6">
        <text>N(1)-(5-phospho-beta-D-ribosyl)glycinamide + (6R)-10-formyltetrahydrofolate = N(2)-formyl-N(1)-(5-phospho-beta-D-ribosyl)glycinamide + (6S)-5,6,7,8-tetrahydrofolate + H(+)</text>
        <dbReference type="Rhea" id="RHEA:15053"/>
        <dbReference type="ChEBI" id="CHEBI:15378"/>
        <dbReference type="ChEBI" id="CHEBI:57453"/>
        <dbReference type="ChEBI" id="CHEBI:143788"/>
        <dbReference type="ChEBI" id="CHEBI:147286"/>
        <dbReference type="ChEBI" id="CHEBI:195366"/>
        <dbReference type="EC" id="2.1.2.2"/>
    </reaction>
</comment>
<sequence>MANDSGAARTGRVRIGVLLSGRGTNMAALSEYRRRQERSYDLVFAGSNVPEARGLVVARTLGIKTWAKSHKGMAREEFDALLDAELRHHDVELIALAGYMRLLSPDFIRAWAGRILNIHPSLLPLYKGLDTHARALAAGDMWAGCSVHLVTEALDDGPVLAQAKVKIRERDTPETLAARVLDEEHRLYPEALDAFAARFRSGLAPGGDLA</sequence>
<feature type="binding site" evidence="6">
    <location>
        <begin position="23"/>
        <end position="25"/>
    </location>
    <ligand>
        <name>N(1)-(5-phospho-beta-D-ribosyl)glycinamide</name>
        <dbReference type="ChEBI" id="CHEBI:143788"/>
    </ligand>
</feature>
<feature type="binding site" evidence="6">
    <location>
        <position position="75"/>
    </location>
    <ligand>
        <name>(6R)-10-formyltetrahydrofolate</name>
        <dbReference type="ChEBI" id="CHEBI:195366"/>
    </ligand>
</feature>
<keyword evidence="9" id="KW-1185">Reference proteome</keyword>
<dbReference type="SUPFAM" id="SSF53328">
    <property type="entry name" value="Formyltransferase"/>
    <property type="match status" value="1"/>
</dbReference>
<dbReference type="NCBIfam" id="TIGR00639">
    <property type="entry name" value="PurN"/>
    <property type="match status" value="1"/>
</dbReference>
<dbReference type="GO" id="GO:0006189">
    <property type="term" value="P:'de novo' IMP biosynthetic process"/>
    <property type="evidence" value="ECO:0007669"/>
    <property type="project" value="UniProtKB-UniRule"/>
</dbReference>
<dbReference type="InterPro" id="IPR002376">
    <property type="entry name" value="Formyl_transf_N"/>
</dbReference>
<dbReference type="OrthoDB" id="9806170at2"/>
<keyword evidence="3 6" id="KW-0658">Purine biosynthesis</keyword>
<organism evidence="8 9">
    <name type="scientific">Allosphingosinicella deserti</name>
    <dbReference type="NCBI Taxonomy" id="2116704"/>
    <lineage>
        <taxon>Bacteria</taxon>
        <taxon>Pseudomonadati</taxon>
        <taxon>Pseudomonadota</taxon>
        <taxon>Alphaproteobacteria</taxon>
        <taxon>Sphingomonadales</taxon>
        <taxon>Sphingomonadaceae</taxon>
        <taxon>Allosphingosinicella</taxon>
    </lineage>
</organism>
<evidence type="ECO:0000256" key="1">
    <source>
        <dbReference type="ARBA" id="ARBA00005054"/>
    </source>
</evidence>
<dbReference type="InterPro" id="IPR001555">
    <property type="entry name" value="GART_AS"/>
</dbReference>
<feature type="active site" description="Proton donor" evidence="6">
    <location>
        <position position="119"/>
    </location>
</feature>
<dbReference type="CDD" id="cd08645">
    <property type="entry name" value="FMT_core_GART"/>
    <property type="match status" value="1"/>
</dbReference>
<feature type="binding site" evidence="6">
    <location>
        <begin position="100"/>
        <end position="103"/>
    </location>
    <ligand>
        <name>(6R)-10-formyltetrahydrofolate</name>
        <dbReference type="ChEBI" id="CHEBI:195366"/>
    </ligand>
</feature>
<dbReference type="GO" id="GO:0004644">
    <property type="term" value="F:phosphoribosylglycinamide formyltransferase activity"/>
    <property type="evidence" value="ECO:0007669"/>
    <property type="project" value="UniProtKB-UniRule"/>
</dbReference>
<proteinExistence type="inferred from homology"/>
<dbReference type="EMBL" id="PXYI01000009">
    <property type="protein sequence ID" value="PSJ37296.1"/>
    <property type="molecule type" value="Genomic_DNA"/>
</dbReference>
<comment type="similarity">
    <text evidence="4 6">Belongs to the GART family.</text>
</comment>
<comment type="pathway">
    <text evidence="1 6">Purine metabolism; IMP biosynthesis via de novo pathway; N(2)-formyl-N(1)-(5-phospho-D-ribosyl)glycinamide from N(1)-(5-phospho-D-ribosyl)glycinamide (10-formyl THF route): step 1/1.</text>
</comment>
<evidence type="ECO:0000313" key="8">
    <source>
        <dbReference type="EMBL" id="PSJ37296.1"/>
    </source>
</evidence>
<dbReference type="AlphaFoldDB" id="A0A2P7QH89"/>
<dbReference type="UniPathway" id="UPA00074">
    <property type="reaction ID" value="UER00126"/>
</dbReference>